<evidence type="ECO:0000313" key="8">
    <source>
        <dbReference type="Proteomes" id="UP001589576"/>
    </source>
</evidence>
<keyword evidence="8" id="KW-1185">Reference proteome</keyword>
<organism evidence="7 8">
    <name type="scientific">Flavobacterium paronense</name>
    <dbReference type="NCBI Taxonomy" id="1392775"/>
    <lineage>
        <taxon>Bacteria</taxon>
        <taxon>Pseudomonadati</taxon>
        <taxon>Bacteroidota</taxon>
        <taxon>Flavobacteriia</taxon>
        <taxon>Flavobacteriales</taxon>
        <taxon>Flavobacteriaceae</taxon>
        <taxon>Flavobacterium</taxon>
    </lineage>
</organism>
<evidence type="ECO:0000256" key="4">
    <source>
        <dbReference type="ARBA" id="ARBA00023136"/>
    </source>
</evidence>
<dbReference type="RefSeq" id="WP_290284835.1">
    <property type="nucleotide sequence ID" value="NZ_JAUFQN010000019.1"/>
</dbReference>
<proteinExistence type="predicted"/>
<protein>
    <submittedName>
        <fullName evidence="7">O-antigen ligase family protein</fullName>
    </submittedName>
</protein>
<feature type="domain" description="O-antigen ligase-related" evidence="6">
    <location>
        <begin position="244"/>
        <end position="384"/>
    </location>
</feature>
<keyword evidence="3 5" id="KW-1133">Transmembrane helix</keyword>
<name>A0ABV5GC32_9FLAO</name>
<dbReference type="InterPro" id="IPR051533">
    <property type="entry name" value="WaaL-like"/>
</dbReference>
<evidence type="ECO:0000256" key="3">
    <source>
        <dbReference type="ARBA" id="ARBA00022989"/>
    </source>
</evidence>
<feature type="transmembrane region" description="Helical" evidence="5">
    <location>
        <begin position="376"/>
        <end position="395"/>
    </location>
</feature>
<evidence type="ECO:0000256" key="5">
    <source>
        <dbReference type="SAM" id="Phobius"/>
    </source>
</evidence>
<keyword evidence="2 5" id="KW-0812">Transmembrane</keyword>
<keyword evidence="7" id="KW-0436">Ligase</keyword>
<accession>A0ABV5GC32</accession>
<feature type="transmembrane region" description="Helical" evidence="5">
    <location>
        <begin position="160"/>
        <end position="179"/>
    </location>
</feature>
<feature type="transmembrane region" description="Helical" evidence="5">
    <location>
        <begin position="402"/>
        <end position="423"/>
    </location>
</feature>
<comment type="subcellular location">
    <subcellularLocation>
        <location evidence="1">Membrane</location>
        <topology evidence="1">Multi-pass membrane protein</topology>
    </subcellularLocation>
</comment>
<feature type="transmembrane region" description="Helical" evidence="5">
    <location>
        <begin position="102"/>
        <end position="123"/>
    </location>
</feature>
<feature type="transmembrane region" description="Helical" evidence="5">
    <location>
        <begin position="277"/>
        <end position="296"/>
    </location>
</feature>
<gene>
    <name evidence="7" type="ORF">ACFFUU_01270</name>
</gene>
<dbReference type="Pfam" id="PF04932">
    <property type="entry name" value="Wzy_C"/>
    <property type="match status" value="1"/>
</dbReference>
<feature type="transmembrane region" description="Helical" evidence="5">
    <location>
        <begin position="6"/>
        <end position="23"/>
    </location>
</feature>
<feature type="transmembrane region" description="Helical" evidence="5">
    <location>
        <begin position="250"/>
        <end position="268"/>
    </location>
</feature>
<feature type="transmembrane region" description="Helical" evidence="5">
    <location>
        <begin position="77"/>
        <end position="95"/>
    </location>
</feature>
<evidence type="ECO:0000256" key="2">
    <source>
        <dbReference type="ARBA" id="ARBA00022692"/>
    </source>
</evidence>
<reference evidence="7 8" key="1">
    <citation type="submission" date="2024-09" db="EMBL/GenBank/DDBJ databases">
        <authorList>
            <person name="Sun Q."/>
            <person name="Mori K."/>
        </authorList>
    </citation>
    <scope>NUCLEOTIDE SEQUENCE [LARGE SCALE GENOMIC DNA]</scope>
    <source>
        <strain evidence="7 8">CECT 8460</strain>
    </source>
</reference>
<evidence type="ECO:0000256" key="1">
    <source>
        <dbReference type="ARBA" id="ARBA00004141"/>
    </source>
</evidence>
<evidence type="ECO:0000259" key="6">
    <source>
        <dbReference type="Pfam" id="PF04932"/>
    </source>
</evidence>
<dbReference type="Proteomes" id="UP001589576">
    <property type="component" value="Unassembled WGS sequence"/>
</dbReference>
<dbReference type="PANTHER" id="PTHR37422">
    <property type="entry name" value="TEICHURONIC ACID BIOSYNTHESIS PROTEIN TUAE"/>
    <property type="match status" value="1"/>
</dbReference>
<keyword evidence="4 5" id="KW-0472">Membrane</keyword>
<dbReference type="GO" id="GO:0016874">
    <property type="term" value="F:ligase activity"/>
    <property type="evidence" value="ECO:0007669"/>
    <property type="project" value="UniProtKB-KW"/>
</dbReference>
<dbReference type="InterPro" id="IPR007016">
    <property type="entry name" value="O-antigen_ligase-rel_domated"/>
</dbReference>
<feature type="transmembrane region" description="Helical" evidence="5">
    <location>
        <begin position="199"/>
        <end position="220"/>
    </location>
</feature>
<dbReference type="PANTHER" id="PTHR37422:SF13">
    <property type="entry name" value="LIPOPOLYSACCHARIDE BIOSYNTHESIS PROTEIN PA4999-RELATED"/>
    <property type="match status" value="1"/>
</dbReference>
<evidence type="ECO:0000313" key="7">
    <source>
        <dbReference type="EMBL" id="MFB9088226.1"/>
    </source>
</evidence>
<comment type="caution">
    <text evidence="7">The sequence shown here is derived from an EMBL/GenBank/DDBJ whole genome shotgun (WGS) entry which is preliminary data.</text>
</comment>
<dbReference type="EMBL" id="JBHMFB010000003">
    <property type="protein sequence ID" value="MFB9088226.1"/>
    <property type="molecule type" value="Genomic_DNA"/>
</dbReference>
<sequence length="446" mass="50186">MNERKYIILILFHVIIGVLVYFIRPLSMMYAVCIPALGLYYVMKTQNRNNEVLLVAAYIVGSEVFLRMTDANLLYESSKYGVMIFLALGMYYSGFSKDSVPFWIYLLLLLPGVFVATETLNIRTDIRKAIAFNISGPVCLGIAAIYCFNRKILLSQLNNVLLSLGLPIFSTTVYLILYTPNLKEILTGTGSNNETSGGFGPNQVATLLGIGMFVFFSRLLLESKSKLMFAVNLIILFNITYRGLVTFSRGGMVTGFIMIIILLFYLFLKTKGHGRYNLFRLFIFLSVAFFMTWLYTSNQTGGLINKRYANQDAAGREKESQLTGREKIWDGEIDDFLENPIFGVGVAKALEIRTVETGGLTIASHSEISRTLAEHGAMGIIALLIVFFTPIFLFLDNKQNIYAFCFILFWLLTINHAAMRIAAPAFVYSLSLLKVFTAEEPSLHRE</sequence>
<feature type="transmembrane region" description="Helical" evidence="5">
    <location>
        <begin position="227"/>
        <end position="244"/>
    </location>
</feature>